<comment type="caution">
    <text evidence="1">The sequence shown here is derived from an EMBL/GenBank/DDBJ whole genome shotgun (WGS) entry which is preliminary data.</text>
</comment>
<dbReference type="PANTHER" id="PTHR34649">
    <property type="entry name" value="CILIA- AND FLAGELLA-ASSOCIATED PROTEIN 99"/>
    <property type="match status" value="1"/>
</dbReference>
<name>A0A9W6ZU28_9STRA</name>
<reference evidence="1" key="1">
    <citation type="submission" date="2022-07" db="EMBL/GenBank/DDBJ databases">
        <title>Genome analysis of Parmales, a sister group of diatoms, reveals the evolutionary specialization of diatoms from phago-mixotrophs to photoautotrophs.</title>
        <authorList>
            <person name="Ban H."/>
            <person name="Sato S."/>
            <person name="Yoshikawa S."/>
            <person name="Kazumasa Y."/>
            <person name="Nakamura Y."/>
            <person name="Ichinomiya M."/>
            <person name="Saitoh K."/>
            <person name="Sato N."/>
            <person name="Blanc-Mathieu R."/>
            <person name="Endo H."/>
            <person name="Kuwata A."/>
            <person name="Ogata H."/>
        </authorList>
    </citation>
    <scope>NUCLEOTIDE SEQUENCE</scope>
</reference>
<evidence type="ECO:0000313" key="1">
    <source>
        <dbReference type="EMBL" id="GMH59556.1"/>
    </source>
</evidence>
<dbReference type="OrthoDB" id="10262255at2759"/>
<dbReference type="PANTHER" id="PTHR34649:SF1">
    <property type="entry name" value="CILIA- AND FLAGELLA-ASSOCIATED PROTEIN 99"/>
    <property type="match status" value="1"/>
</dbReference>
<organism evidence="1 2">
    <name type="scientific">Triparma retinervis</name>
    <dbReference type="NCBI Taxonomy" id="2557542"/>
    <lineage>
        <taxon>Eukaryota</taxon>
        <taxon>Sar</taxon>
        <taxon>Stramenopiles</taxon>
        <taxon>Ochrophyta</taxon>
        <taxon>Bolidophyceae</taxon>
        <taxon>Parmales</taxon>
        <taxon>Triparmaceae</taxon>
        <taxon>Triparma</taxon>
    </lineage>
</organism>
<dbReference type="EMBL" id="BRXZ01002312">
    <property type="protein sequence ID" value="GMH59556.1"/>
    <property type="molecule type" value="Genomic_DNA"/>
</dbReference>
<sequence length="125" mass="14342">MKPAALIAAVEQLYNDFNPSTQTLDSYISDTLGDCDSPSADPDKVFMKQVLYSCLRFRPGLQAFLKHFFYDNAGSTVRADYNMYMIMLTLALFRIDELGMDMFSKFAFAQEPMKMSKFLSYIFDT</sequence>
<keyword evidence="2" id="KW-1185">Reference proteome</keyword>
<proteinExistence type="predicted"/>
<gene>
    <name evidence="1" type="ORF">TrRE_jg731</name>
</gene>
<dbReference type="AlphaFoldDB" id="A0A9W6ZU28"/>
<feature type="non-terminal residue" evidence="1">
    <location>
        <position position="125"/>
    </location>
</feature>
<evidence type="ECO:0000313" key="2">
    <source>
        <dbReference type="Proteomes" id="UP001165082"/>
    </source>
</evidence>
<dbReference type="InterPro" id="IPR039341">
    <property type="entry name" value="CFAP99"/>
</dbReference>
<accession>A0A9W6ZU28</accession>
<dbReference type="Proteomes" id="UP001165082">
    <property type="component" value="Unassembled WGS sequence"/>
</dbReference>
<protein>
    <submittedName>
        <fullName evidence="1">Uncharacterized protein</fullName>
    </submittedName>
</protein>